<keyword evidence="2" id="KW-0812">Transmembrane</keyword>
<dbReference type="Proteomes" id="UP001589814">
    <property type="component" value="Unassembled WGS sequence"/>
</dbReference>
<evidence type="ECO:0000256" key="1">
    <source>
        <dbReference type="SAM" id="MobiDB-lite"/>
    </source>
</evidence>
<gene>
    <name evidence="3" type="ORF">ACFFHW_14850</name>
</gene>
<dbReference type="EMBL" id="JBHLVX010000055">
    <property type="protein sequence ID" value="MFC0269248.1"/>
    <property type="molecule type" value="Genomic_DNA"/>
</dbReference>
<comment type="caution">
    <text evidence="3">The sequence shown here is derived from an EMBL/GenBank/DDBJ whole genome shotgun (WGS) entry which is preliminary data.</text>
</comment>
<proteinExistence type="predicted"/>
<feature type="transmembrane region" description="Helical" evidence="2">
    <location>
        <begin position="40"/>
        <end position="63"/>
    </location>
</feature>
<evidence type="ECO:0000313" key="3">
    <source>
        <dbReference type="EMBL" id="MFC0269248.1"/>
    </source>
</evidence>
<dbReference type="RefSeq" id="WP_019951506.1">
    <property type="nucleotide sequence ID" value="NZ_JBHLVX010000055.1"/>
</dbReference>
<keyword evidence="4" id="KW-1185">Reference proteome</keyword>
<feature type="region of interest" description="Disordered" evidence="1">
    <location>
        <begin position="1"/>
        <end position="26"/>
    </location>
</feature>
<sequence>MSAAKSEPDSEQDHPPGYRSLPNPLPSNLRYRAVLWQERLNWLLLTVLILFSPIVLSLVIAGAQNVPLPFSMPSLPALALPW</sequence>
<keyword evidence="2" id="KW-0472">Membrane</keyword>
<name>A0ABV6G6W5_9GAMM</name>
<evidence type="ECO:0000256" key="2">
    <source>
        <dbReference type="SAM" id="Phobius"/>
    </source>
</evidence>
<keyword evidence="2" id="KW-1133">Transmembrane helix</keyword>
<organism evidence="3 4">
    <name type="scientific">Kushneria aurantia</name>
    <dbReference type="NCBI Taxonomy" id="504092"/>
    <lineage>
        <taxon>Bacteria</taxon>
        <taxon>Pseudomonadati</taxon>
        <taxon>Pseudomonadota</taxon>
        <taxon>Gammaproteobacteria</taxon>
        <taxon>Oceanospirillales</taxon>
        <taxon>Halomonadaceae</taxon>
        <taxon>Kushneria</taxon>
    </lineage>
</organism>
<evidence type="ECO:0000313" key="4">
    <source>
        <dbReference type="Proteomes" id="UP001589814"/>
    </source>
</evidence>
<reference evidence="3 4" key="1">
    <citation type="submission" date="2024-09" db="EMBL/GenBank/DDBJ databases">
        <authorList>
            <person name="Sun Q."/>
            <person name="Mori K."/>
        </authorList>
    </citation>
    <scope>NUCLEOTIDE SEQUENCE [LARGE SCALE GENOMIC DNA]</scope>
    <source>
        <strain evidence="3 4">CCM 7415</strain>
    </source>
</reference>
<protein>
    <submittedName>
        <fullName evidence="3">Uncharacterized protein</fullName>
    </submittedName>
</protein>
<feature type="compositionally biased region" description="Basic and acidic residues" evidence="1">
    <location>
        <begin position="1"/>
        <end position="16"/>
    </location>
</feature>
<accession>A0ABV6G6W5</accession>